<reference evidence="2" key="1">
    <citation type="submission" date="2015-05" db="EMBL/GenBank/DDBJ databases">
        <authorList>
            <person name="Rodrigo-Torres Lidia"/>
            <person name="Arahal R.David."/>
        </authorList>
    </citation>
    <scope>NUCLEOTIDE SEQUENCE [LARGE SCALE GENOMIC DNA]</scope>
    <source>
        <strain evidence="2">CECT 7321</strain>
    </source>
</reference>
<dbReference type="RefSeq" id="WP_050673176.1">
    <property type="nucleotide sequence ID" value="NZ_CVRL01000016.1"/>
</dbReference>
<protein>
    <submittedName>
        <fullName evidence="1">Uncharacterized protein</fullName>
    </submittedName>
</protein>
<evidence type="ECO:0000313" key="1">
    <source>
        <dbReference type="EMBL" id="CRL10817.1"/>
    </source>
</evidence>
<sequence>MKFTEADVAKLIHLTYKAAVDGEAGWSGFLSKFGEICDGSKTFFLIQDSSQKSPNGILYDGFDPEWIDAFEAYYASINPTPVNLFGVGEINTSAMMIDPSKMEQSEFYNDWLRPQEDLIGSAALTVSRFAEQIFVIGSSIRRKDIERKEQATARLLKLLRPHIFMALDVQKTVCNQKLILAASAKSEAENVGVFVTHGHSRLVYANDIGLSLLREGHVVHLDELGRFRFSHSEDERLHHAAIPAIVSDTLGEIRSFRARGGAETEFVFRCTLTPLQVCDVLPGPLAAIRAGSAGLNVLTVEKSTGLGFSNPI</sequence>
<accession>A0A0H5D0Q2</accession>
<dbReference type="EMBL" id="CVRL01000016">
    <property type="protein sequence ID" value="CRL10817.1"/>
    <property type="molecule type" value="Genomic_DNA"/>
</dbReference>
<organism evidence="1 2">
    <name type="scientific">Phaeobacter italicus</name>
    <dbReference type="NCBI Taxonomy" id="481446"/>
    <lineage>
        <taxon>Bacteria</taxon>
        <taxon>Pseudomonadati</taxon>
        <taxon>Pseudomonadota</taxon>
        <taxon>Alphaproteobacteria</taxon>
        <taxon>Rhodobacterales</taxon>
        <taxon>Roseobacteraceae</taxon>
        <taxon>Phaeobacter</taxon>
    </lineage>
</organism>
<dbReference type="Proteomes" id="UP000043764">
    <property type="component" value="Unassembled WGS sequence"/>
</dbReference>
<evidence type="ECO:0000313" key="2">
    <source>
        <dbReference type="Proteomes" id="UP000043764"/>
    </source>
</evidence>
<name>A0A0H5D0Q2_9RHOB</name>
<proteinExistence type="predicted"/>
<dbReference type="AlphaFoldDB" id="A0A0H5D0Q2"/>
<keyword evidence="2" id="KW-1185">Reference proteome</keyword>
<gene>
    <name evidence="1" type="ORF">NIT7321_01665</name>
</gene>